<feature type="transmembrane region" description="Helical" evidence="2">
    <location>
        <begin position="435"/>
        <end position="461"/>
    </location>
</feature>
<organism evidence="3 4">
    <name type="scientific">Persicimonas caeni</name>
    <dbReference type="NCBI Taxonomy" id="2292766"/>
    <lineage>
        <taxon>Bacteria</taxon>
        <taxon>Deltaproteobacteria</taxon>
        <taxon>Bradymonadales</taxon>
        <taxon>Bradymonadaceae</taxon>
        <taxon>Persicimonas</taxon>
    </lineage>
</organism>
<feature type="compositionally biased region" description="Pro residues" evidence="1">
    <location>
        <begin position="256"/>
        <end position="266"/>
    </location>
</feature>
<feature type="transmembrane region" description="Helical" evidence="2">
    <location>
        <begin position="473"/>
        <end position="494"/>
    </location>
</feature>
<keyword evidence="2" id="KW-0472">Membrane</keyword>
<accession>A0A5B8YBR3</accession>
<proteinExistence type="predicted"/>
<dbReference type="RefSeq" id="WP_141199626.1">
    <property type="nucleotide sequence ID" value="NZ_CP041186.1"/>
</dbReference>
<feature type="compositionally biased region" description="Polar residues" evidence="1">
    <location>
        <begin position="361"/>
        <end position="375"/>
    </location>
</feature>
<reference evidence="3 4" key="1">
    <citation type="submission" date="2019-06" db="EMBL/GenBank/DDBJ databases">
        <title>Persicimonas caeni gen. nov., sp. nov., a predatory bacterium isolated from solar saltern.</title>
        <authorList>
            <person name="Wang S."/>
        </authorList>
    </citation>
    <scope>NUCLEOTIDE SEQUENCE [LARGE SCALE GENOMIC DNA]</scope>
    <source>
        <strain evidence="3 4">YN101</strain>
    </source>
</reference>
<protein>
    <submittedName>
        <fullName evidence="3">Uncharacterized protein</fullName>
    </submittedName>
</protein>
<evidence type="ECO:0000313" key="4">
    <source>
        <dbReference type="Proteomes" id="UP000315995"/>
    </source>
</evidence>
<dbReference type="EMBL" id="CP041186">
    <property type="protein sequence ID" value="QDG53165.1"/>
    <property type="molecule type" value="Genomic_DNA"/>
</dbReference>
<sequence>MASNISDDARRAEILRRALLGLDEDIDDLRNELLDALPDYEQRLRQHTGALPEWLKLSPVRVRELFRFSDDSVDNQGILGPRTVALGAGRVEEFVERWFDEQADQALDDSAEASHDELVDDYDAVRAYLDALRDEAERVAGEARKTLERWLDGVLTELDAQRESDIDAIEALVREGEIGRGRTARQEIADLWEEQRHQAAEIQDRWAPITALVDEGLEMTRAGLDELESMLERARQGLVGANPALEERLEAVGPEPATPEEPPAPEDPVAEQVTEQVTEQASEPSRDEADELEDEIDDVGQPTVPDTTRQTDLAVDEPSDTIPDEGFVHGIVPLEEPTSEPEMSTLESSSVSDYSEPELAETSSTPTADISSQRLYTRGGDSTAWEETDTARKTEEIDEPAESDGPAAEEAAEPTAEALHSSCFRIRAGYAPAGLAEIVAVLAPPIVFMLGVAALSVAHLLGDPGSTNPVTHYSWMPAALAVAAAWLFLVPFALGWRTRWSGWRLEILRSADVRQEEELVIAADSLTIGPVRWRYDELEATRLRRWESDADEIHGWVLMFHPPDHPKAYLVAPEPSRRRWQNSPHELVDVPYEAWQLDADDFEELRTKLIG</sequence>
<feature type="compositionally biased region" description="Polar residues" evidence="1">
    <location>
        <begin position="341"/>
        <end position="353"/>
    </location>
</feature>
<dbReference type="Proteomes" id="UP000315995">
    <property type="component" value="Chromosome"/>
</dbReference>
<feature type="compositionally biased region" description="Acidic residues" evidence="1">
    <location>
        <begin position="288"/>
        <end position="298"/>
    </location>
</feature>
<keyword evidence="2" id="KW-0812">Transmembrane</keyword>
<feature type="compositionally biased region" description="Low complexity" evidence="1">
    <location>
        <begin position="403"/>
        <end position="414"/>
    </location>
</feature>
<feature type="region of interest" description="Disordered" evidence="1">
    <location>
        <begin position="253"/>
        <end position="414"/>
    </location>
</feature>
<feature type="compositionally biased region" description="Polar residues" evidence="1">
    <location>
        <begin position="273"/>
        <end position="283"/>
    </location>
</feature>
<evidence type="ECO:0000313" key="3">
    <source>
        <dbReference type="EMBL" id="QDG53165.1"/>
    </source>
</evidence>
<dbReference type="OrthoDB" id="5518465at2"/>
<gene>
    <name evidence="3" type="ORF">FIV42_21185</name>
</gene>
<evidence type="ECO:0000256" key="2">
    <source>
        <dbReference type="SAM" id="Phobius"/>
    </source>
</evidence>
<accession>A0A4Y6PZI8</accession>
<name>A0A4Y6PZI8_PERCE</name>
<feature type="compositionally biased region" description="Acidic residues" evidence="1">
    <location>
        <begin position="314"/>
        <end position="323"/>
    </location>
</feature>
<dbReference type="AlphaFoldDB" id="A0A4Y6PZI8"/>
<evidence type="ECO:0000256" key="1">
    <source>
        <dbReference type="SAM" id="MobiDB-lite"/>
    </source>
</evidence>
<keyword evidence="2" id="KW-1133">Transmembrane helix</keyword>
<keyword evidence="4" id="KW-1185">Reference proteome</keyword>